<protein>
    <submittedName>
        <fullName evidence="1">Uncharacterized protein</fullName>
    </submittedName>
</protein>
<reference evidence="1" key="2">
    <citation type="journal article" date="2015" name="Data Brief">
        <title>Shoot transcriptome of the giant reed, Arundo donax.</title>
        <authorList>
            <person name="Barrero R.A."/>
            <person name="Guerrero F.D."/>
            <person name="Moolhuijzen P."/>
            <person name="Goolsby J.A."/>
            <person name="Tidwell J."/>
            <person name="Bellgard S.E."/>
            <person name="Bellgard M.I."/>
        </authorList>
    </citation>
    <scope>NUCLEOTIDE SEQUENCE</scope>
    <source>
        <tissue evidence="1">Shoot tissue taken approximately 20 cm above the soil surface</tissue>
    </source>
</reference>
<organism evidence="1">
    <name type="scientific">Arundo donax</name>
    <name type="common">Giant reed</name>
    <name type="synonym">Donax arundinaceus</name>
    <dbReference type="NCBI Taxonomy" id="35708"/>
    <lineage>
        <taxon>Eukaryota</taxon>
        <taxon>Viridiplantae</taxon>
        <taxon>Streptophyta</taxon>
        <taxon>Embryophyta</taxon>
        <taxon>Tracheophyta</taxon>
        <taxon>Spermatophyta</taxon>
        <taxon>Magnoliopsida</taxon>
        <taxon>Liliopsida</taxon>
        <taxon>Poales</taxon>
        <taxon>Poaceae</taxon>
        <taxon>PACMAD clade</taxon>
        <taxon>Arundinoideae</taxon>
        <taxon>Arundineae</taxon>
        <taxon>Arundo</taxon>
    </lineage>
</organism>
<dbReference type="EMBL" id="GBRH01162616">
    <property type="protein sequence ID" value="JAE35280.1"/>
    <property type="molecule type" value="Transcribed_RNA"/>
</dbReference>
<reference evidence="1" key="1">
    <citation type="submission" date="2014-09" db="EMBL/GenBank/DDBJ databases">
        <authorList>
            <person name="Magalhaes I.L.F."/>
            <person name="Oliveira U."/>
            <person name="Santos F.R."/>
            <person name="Vidigal T.H.D.A."/>
            <person name="Brescovit A.D."/>
            <person name="Santos A.J."/>
        </authorList>
    </citation>
    <scope>NUCLEOTIDE SEQUENCE</scope>
    <source>
        <tissue evidence="1">Shoot tissue taken approximately 20 cm above the soil surface</tissue>
    </source>
</reference>
<sequence length="39" mass="4610">MIKSWSHQHFYNRVLVNIMISITKGKNETLQGPLVFLCY</sequence>
<dbReference type="AlphaFoldDB" id="A0A0A9HDN1"/>
<accession>A0A0A9HDN1</accession>
<evidence type="ECO:0000313" key="1">
    <source>
        <dbReference type="EMBL" id="JAE35280.1"/>
    </source>
</evidence>
<proteinExistence type="predicted"/>
<name>A0A0A9HDN1_ARUDO</name>